<accession>A0A168NXU4</accession>
<gene>
    <name evidence="3" type="primary">ABSGL_07149.1 scaffold 8717</name>
</gene>
<organism evidence="3">
    <name type="scientific">Absidia glauca</name>
    <name type="common">Pin mould</name>
    <dbReference type="NCBI Taxonomy" id="4829"/>
    <lineage>
        <taxon>Eukaryota</taxon>
        <taxon>Fungi</taxon>
        <taxon>Fungi incertae sedis</taxon>
        <taxon>Mucoromycota</taxon>
        <taxon>Mucoromycotina</taxon>
        <taxon>Mucoromycetes</taxon>
        <taxon>Mucorales</taxon>
        <taxon>Cunninghamellaceae</taxon>
        <taxon>Absidia</taxon>
    </lineage>
</organism>
<feature type="region of interest" description="Disordered" evidence="1">
    <location>
        <begin position="51"/>
        <end position="78"/>
    </location>
</feature>
<feature type="compositionally biased region" description="Low complexity" evidence="1">
    <location>
        <begin position="60"/>
        <end position="77"/>
    </location>
</feature>
<dbReference type="EMBL" id="LT553527">
    <property type="protein sequence ID" value="SAM01408.1"/>
    <property type="molecule type" value="Genomic_DNA"/>
</dbReference>
<evidence type="ECO:0000313" key="4">
    <source>
        <dbReference type="Proteomes" id="UP000078561"/>
    </source>
</evidence>
<protein>
    <submittedName>
        <fullName evidence="3">Uncharacterized protein</fullName>
    </submittedName>
</protein>
<keyword evidence="2" id="KW-0812">Transmembrane</keyword>
<proteinExistence type="predicted"/>
<dbReference type="Proteomes" id="UP000078561">
    <property type="component" value="Unassembled WGS sequence"/>
</dbReference>
<evidence type="ECO:0000256" key="1">
    <source>
        <dbReference type="SAM" id="MobiDB-lite"/>
    </source>
</evidence>
<dbReference type="InParanoid" id="A0A168NXU4"/>
<name>A0A168NXU4_ABSGL</name>
<dbReference type="AlphaFoldDB" id="A0A168NXU4"/>
<keyword evidence="2" id="KW-0472">Membrane</keyword>
<evidence type="ECO:0000313" key="3">
    <source>
        <dbReference type="EMBL" id="SAM01408.1"/>
    </source>
</evidence>
<keyword evidence="4" id="KW-1185">Reference proteome</keyword>
<sequence>MPSDPSSDQALDIYPYENDPYRNRRLADRCKVTWQCPSNTAAHSYLPYSSTYSQQHEQHSPTLSMPSPSPTLTTSSPGAAGFHADHAHVGLYKDTHQDSLLTTITTTARTASTLAPHRPLLHSTMTSLSLSEEIRKQKHKQDTRGWRRYISGCCCQTGFSWKWFCFIVLCVLLLASGVLLFVCLPRIPHVSMPATASAVGQLDWGPSSHPFYRSTWKLNLTLDNHHNFVPLHLLQTDLVLSIHPPDLMDTPFAWSSLPEMTLDVGARTVTAVFRIDYAAPTRTDPTFAHLYQACGPHLVTDPPPLNVSLQVTFHILNYPWLATTTVYPTDDAGLICPVN</sequence>
<dbReference type="STRING" id="4829.A0A168NXU4"/>
<feature type="transmembrane region" description="Helical" evidence="2">
    <location>
        <begin position="161"/>
        <end position="184"/>
    </location>
</feature>
<keyword evidence="2" id="KW-1133">Transmembrane helix</keyword>
<reference evidence="3" key="1">
    <citation type="submission" date="2016-04" db="EMBL/GenBank/DDBJ databases">
        <authorList>
            <person name="Evans L.H."/>
            <person name="Alamgir A."/>
            <person name="Owens N."/>
            <person name="Weber N.D."/>
            <person name="Virtaneva K."/>
            <person name="Barbian K."/>
            <person name="Babar A."/>
            <person name="Rosenke K."/>
        </authorList>
    </citation>
    <scope>NUCLEOTIDE SEQUENCE [LARGE SCALE GENOMIC DNA]</scope>
    <source>
        <strain evidence="3">CBS 101.48</strain>
    </source>
</reference>
<dbReference type="OrthoDB" id="5582002at2759"/>
<evidence type="ECO:0000256" key="2">
    <source>
        <dbReference type="SAM" id="Phobius"/>
    </source>
</evidence>